<name>A0AAW4WWG9_9FIRM</name>
<dbReference type="Gene3D" id="3.40.50.150">
    <property type="entry name" value="Vaccinia Virus protein VP39"/>
    <property type="match status" value="1"/>
</dbReference>
<reference evidence="4 5" key="1">
    <citation type="submission" date="2021-10" db="EMBL/GenBank/DDBJ databases">
        <authorList>
            <person name="Grouzdev D.S."/>
            <person name="Pantiukh K.S."/>
            <person name="Krutkina M.S."/>
        </authorList>
    </citation>
    <scope>NUCLEOTIDE SEQUENCE [LARGE SCALE GENOMIC DNA]</scope>
    <source>
        <strain evidence="4 5">Z-7514</strain>
    </source>
</reference>
<dbReference type="Proteomes" id="UP001199296">
    <property type="component" value="Unassembled WGS sequence"/>
</dbReference>
<dbReference type="InterPro" id="IPR029063">
    <property type="entry name" value="SAM-dependent_MTases_sf"/>
</dbReference>
<evidence type="ECO:0000313" key="4">
    <source>
        <dbReference type="EMBL" id="MCC3144191.1"/>
    </source>
</evidence>
<evidence type="ECO:0000259" key="3">
    <source>
        <dbReference type="Pfam" id="PF13649"/>
    </source>
</evidence>
<sequence length="231" mass="26219">MELLNNTFSDLDNEQSILDVGCGTGSYALELAKKGYRVTGIDLDPEMIELAKQKKAALNDTEAQQRLDFFKLGMLELNEEFNESSFSGIYIIGNVLVHLNKAEIKEFIQILKGLLKKEGKILIQIINYQRILDLGLKGLATLYSKDGKIRFERDYEYDEHNNKIYFKTTLVEQKNNKILAKNKIELYPLTKDELIDILESAAFNIEAIYGNAAGEPFKKLESTPLILTASK</sequence>
<dbReference type="InterPro" id="IPR041698">
    <property type="entry name" value="Methyltransf_25"/>
</dbReference>
<protein>
    <submittedName>
        <fullName evidence="4">Class I SAM-dependent methyltransferase</fullName>
    </submittedName>
</protein>
<dbReference type="GO" id="GO:0008168">
    <property type="term" value="F:methyltransferase activity"/>
    <property type="evidence" value="ECO:0007669"/>
    <property type="project" value="UniProtKB-KW"/>
</dbReference>
<accession>A0AAW4WWG9</accession>
<evidence type="ECO:0000256" key="1">
    <source>
        <dbReference type="ARBA" id="ARBA00022603"/>
    </source>
</evidence>
<dbReference type="AlphaFoldDB" id="A0AAW4WWG9"/>
<dbReference type="Pfam" id="PF13649">
    <property type="entry name" value="Methyltransf_25"/>
    <property type="match status" value="1"/>
</dbReference>
<keyword evidence="1 4" id="KW-0489">Methyltransferase</keyword>
<feature type="domain" description="Methyltransferase" evidence="3">
    <location>
        <begin position="17"/>
        <end position="119"/>
    </location>
</feature>
<dbReference type="SUPFAM" id="SSF53335">
    <property type="entry name" value="S-adenosyl-L-methionine-dependent methyltransferases"/>
    <property type="match status" value="1"/>
</dbReference>
<keyword evidence="2" id="KW-0808">Transferase</keyword>
<proteinExistence type="predicted"/>
<dbReference type="CDD" id="cd02440">
    <property type="entry name" value="AdoMet_MTases"/>
    <property type="match status" value="1"/>
</dbReference>
<dbReference type="RefSeq" id="WP_369414143.1">
    <property type="nucleotide sequence ID" value="NZ_JAJFAT010000002.1"/>
</dbReference>
<evidence type="ECO:0000313" key="5">
    <source>
        <dbReference type="Proteomes" id="UP001199296"/>
    </source>
</evidence>
<dbReference type="GO" id="GO:0032259">
    <property type="term" value="P:methylation"/>
    <property type="evidence" value="ECO:0007669"/>
    <property type="project" value="UniProtKB-KW"/>
</dbReference>
<organism evidence="4 5">
    <name type="scientific">Halanaerobium polyolivorans</name>
    <dbReference type="NCBI Taxonomy" id="2886943"/>
    <lineage>
        <taxon>Bacteria</taxon>
        <taxon>Bacillati</taxon>
        <taxon>Bacillota</taxon>
        <taxon>Clostridia</taxon>
        <taxon>Halanaerobiales</taxon>
        <taxon>Halanaerobiaceae</taxon>
        <taxon>Halanaerobium</taxon>
    </lineage>
</organism>
<dbReference type="Gene3D" id="2.20.25.110">
    <property type="entry name" value="S-adenosyl-L-methionine-dependent methyltransferases"/>
    <property type="match status" value="1"/>
</dbReference>
<comment type="caution">
    <text evidence="4">The sequence shown here is derived from an EMBL/GenBank/DDBJ whole genome shotgun (WGS) entry which is preliminary data.</text>
</comment>
<evidence type="ECO:0000256" key="2">
    <source>
        <dbReference type="ARBA" id="ARBA00022679"/>
    </source>
</evidence>
<dbReference type="EMBL" id="JAJFAT010000002">
    <property type="protein sequence ID" value="MCC3144191.1"/>
    <property type="molecule type" value="Genomic_DNA"/>
</dbReference>
<gene>
    <name evidence="4" type="ORF">LJ207_02515</name>
</gene>
<dbReference type="PANTHER" id="PTHR43861">
    <property type="entry name" value="TRANS-ACONITATE 2-METHYLTRANSFERASE-RELATED"/>
    <property type="match status" value="1"/>
</dbReference>
<dbReference type="PANTHER" id="PTHR43861:SF1">
    <property type="entry name" value="TRANS-ACONITATE 2-METHYLTRANSFERASE"/>
    <property type="match status" value="1"/>
</dbReference>
<keyword evidence="5" id="KW-1185">Reference proteome</keyword>